<dbReference type="Proteomes" id="UP000549394">
    <property type="component" value="Unassembled WGS sequence"/>
</dbReference>
<comment type="caution">
    <text evidence="1">The sequence shown here is derived from an EMBL/GenBank/DDBJ whole genome shotgun (WGS) entry which is preliminary data.</text>
</comment>
<reference evidence="1 2" key="1">
    <citation type="submission" date="2020-08" db="EMBL/GenBank/DDBJ databases">
        <authorList>
            <person name="Hejnol A."/>
        </authorList>
    </citation>
    <scope>NUCLEOTIDE SEQUENCE [LARGE SCALE GENOMIC DNA]</scope>
</reference>
<accession>A0A7I8VF46</accession>
<dbReference type="EMBL" id="CAJFCJ010000005">
    <property type="protein sequence ID" value="CAD5114288.1"/>
    <property type="molecule type" value="Genomic_DNA"/>
</dbReference>
<evidence type="ECO:0000313" key="2">
    <source>
        <dbReference type="Proteomes" id="UP000549394"/>
    </source>
</evidence>
<keyword evidence="2" id="KW-1185">Reference proteome</keyword>
<proteinExistence type="predicted"/>
<sequence length="125" mass="14426">MQSNCKEETRSIKDRMKFFEKEIAEHNSPSKKKVERKFSYLQEHEVAKMKKEDERKMSLMSQEELKKLMSENVADFSNVLKSWATGDDSKEEGSKAIRLSENWKEGGVRPIGKDLAELNISGSPQ</sequence>
<gene>
    <name evidence="1" type="ORF">DGYR_LOCUS3147</name>
</gene>
<name>A0A7I8VF46_9ANNE</name>
<dbReference type="AlphaFoldDB" id="A0A7I8VF46"/>
<protein>
    <submittedName>
        <fullName evidence="1">DgyrCDS3430</fullName>
    </submittedName>
</protein>
<organism evidence="1 2">
    <name type="scientific">Dimorphilus gyrociliatus</name>
    <dbReference type="NCBI Taxonomy" id="2664684"/>
    <lineage>
        <taxon>Eukaryota</taxon>
        <taxon>Metazoa</taxon>
        <taxon>Spiralia</taxon>
        <taxon>Lophotrochozoa</taxon>
        <taxon>Annelida</taxon>
        <taxon>Polychaeta</taxon>
        <taxon>Polychaeta incertae sedis</taxon>
        <taxon>Dinophilidae</taxon>
        <taxon>Dimorphilus</taxon>
    </lineage>
</organism>
<evidence type="ECO:0000313" key="1">
    <source>
        <dbReference type="EMBL" id="CAD5114288.1"/>
    </source>
</evidence>